<evidence type="ECO:0000256" key="6">
    <source>
        <dbReference type="RuleBase" id="RU004057"/>
    </source>
</evidence>
<keyword evidence="10" id="KW-1185">Reference proteome</keyword>
<keyword evidence="3 7" id="KW-0812">Transmembrane</keyword>
<evidence type="ECO:0000256" key="4">
    <source>
        <dbReference type="ARBA" id="ARBA00022989"/>
    </source>
</evidence>
<organism evidence="9 10">
    <name type="scientific">Photobacterium swingsii</name>
    <dbReference type="NCBI Taxonomy" id="680026"/>
    <lineage>
        <taxon>Bacteria</taxon>
        <taxon>Pseudomonadati</taxon>
        <taxon>Pseudomonadota</taxon>
        <taxon>Gammaproteobacteria</taxon>
        <taxon>Vibrionales</taxon>
        <taxon>Vibrionaceae</taxon>
        <taxon>Photobacterium</taxon>
    </lineage>
</organism>
<comment type="subcellular location">
    <subcellularLocation>
        <location evidence="1">Cell membrane</location>
        <topology evidence="1">Multi-pass membrane protein</topology>
    </subcellularLocation>
    <subcellularLocation>
        <location evidence="6">Membrane</location>
        <topology evidence="6">Multi-pass membrane protein</topology>
    </subcellularLocation>
</comment>
<name>A0A0J8VA89_9GAMM</name>
<dbReference type="Proteomes" id="UP000240481">
    <property type="component" value="Unassembled WGS sequence"/>
</dbReference>
<comment type="similarity">
    <text evidence="6">Belongs to the exbB/tolQ family.</text>
</comment>
<feature type="transmembrane region" description="Helical" evidence="7">
    <location>
        <begin position="100"/>
        <end position="124"/>
    </location>
</feature>
<proteinExistence type="inferred from homology"/>
<evidence type="ECO:0000256" key="5">
    <source>
        <dbReference type="ARBA" id="ARBA00023136"/>
    </source>
</evidence>
<protein>
    <submittedName>
        <fullName evidence="9">MotA/TolQ/ExbB proton channel family protein</fullName>
    </submittedName>
</protein>
<dbReference type="InterPro" id="IPR002898">
    <property type="entry name" value="MotA_ExbB_proton_chnl"/>
</dbReference>
<dbReference type="PANTHER" id="PTHR30625:SF18">
    <property type="entry name" value="TONB2 ENERGY TRANSDUCTION SYSTEM INNER MEMBRANE COMPONENT EXBB"/>
    <property type="match status" value="1"/>
</dbReference>
<dbReference type="AlphaFoldDB" id="A0A0J8VA89"/>
<sequence length="184" mass="20715">MGFSLSEALHSTVFEAWWLSLSHFMDQGGLILWWLAAVVVLCWLLVIERVLYLFVTYPAQKKQWLAQWHQRDDQTSWYAHAIRDGWLSEARIALNQNLNLIKVLVAICPMLGLLGTVTGMISVFDVMATQGSSQPRLMASGISLATLPTMAGMVAALAGMFVHARLAKACLWREQKLEKLLRSR</sequence>
<evidence type="ECO:0000259" key="8">
    <source>
        <dbReference type="Pfam" id="PF01618"/>
    </source>
</evidence>
<gene>
    <name evidence="9" type="ORF">C9I94_10630</name>
</gene>
<dbReference type="Pfam" id="PF01618">
    <property type="entry name" value="MotA_ExbB"/>
    <property type="match status" value="1"/>
</dbReference>
<feature type="transmembrane region" description="Helical" evidence="7">
    <location>
        <begin position="144"/>
        <end position="166"/>
    </location>
</feature>
<evidence type="ECO:0000256" key="7">
    <source>
        <dbReference type="SAM" id="Phobius"/>
    </source>
</evidence>
<keyword evidence="2" id="KW-1003">Cell membrane</keyword>
<feature type="domain" description="MotA/TolQ/ExbB proton channel" evidence="8">
    <location>
        <begin position="71"/>
        <end position="170"/>
    </location>
</feature>
<dbReference type="PANTHER" id="PTHR30625">
    <property type="entry name" value="PROTEIN TOLQ"/>
    <property type="match status" value="1"/>
</dbReference>
<dbReference type="InterPro" id="IPR050790">
    <property type="entry name" value="ExbB/TolQ_transport"/>
</dbReference>
<evidence type="ECO:0000256" key="1">
    <source>
        <dbReference type="ARBA" id="ARBA00004651"/>
    </source>
</evidence>
<keyword evidence="5 7" id="KW-0472">Membrane</keyword>
<dbReference type="OrthoDB" id="4045at2"/>
<dbReference type="STRING" id="680026.AB733_11765"/>
<evidence type="ECO:0000256" key="3">
    <source>
        <dbReference type="ARBA" id="ARBA00022692"/>
    </source>
</evidence>
<dbReference type="EMBL" id="PYLZ01000005">
    <property type="protein sequence ID" value="PSW24483.1"/>
    <property type="molecule type" value="Genomic_DNA"/>
</dbReference>
<accession>A0A0J8VA89</accession>
<dbReference type="GO" id="GO:0005886">
    <property type="term" value="C:plasma membrane"/>
    <property type="evidence" value="ECO:0007669"/>
    <property type="project" value="UniProtKB-SubCell"/>
</dbReference>
<evidence type="ECO:0000256" key="2">
    <source>
        <dbReference type="ARBA" id="ARBA00022475"/>
    </source>
</evidence>
<keyword evidence="6" id="KW-0653">Protein transport</keyword>
<feature type="transmembrane region" description="Helical" evidence="7">
    <location>
        <begin position="31"/>
        <end position="55"/>
    </location>
</feature>
<evidence type="ECO:0000313" key="10">
    <source>
        <dbReference type="Proteomes" id="UP000240481"/>
    </source>
</evidence>
<evidence type="ECO:0000313" key="9">
    <source>
        <dbReference type="EMBL" id="PSW24483.1"/>
    </source>
</evidence>
<dbReference type="RefSeq" id="WP_048898950.1">
    <property type="nucleotide sequence ID" value="NZ_AP024853.1"/>
</dbReference>
<reference evidence="9 10" key="1">
    <citation type="submission" date="2018-01" db="EMBL/GenBank/DDBJ databases">
        <title>Whole genome sequencing of Histamine producing bacteria.</title>
        <authorList>
            <person name="Butler K."/>
        </authorList>
    </citation>
    <scope>NUCLEOTIDE SEQUENCE [LARGE SCALE GENOMIC DNA]</scope>
    <source>
        <strain evidence="9 10">DSM 24669</strain>
    </source>
</reference>
<dbReference type="GO" id="GO:0017038">
    <property type="term" value="P:protein import"/>
    <property type="evidence" value="ECO:0007669"/>
    <property type="project" value="TreeGrafter"/>
</dbReference>
<comment type="caution">
    <text evidence="9">The sequence shown here is derived from an EMBL/GenBank/DDBJ whole genome shotgun (WGS) entry which is preliminary data.</text>
</comment>
<keyword evidence="6" id="KW-0813">Transport</keyword>
<keyword evidence="4 7" id="KW-1133">Transmembrane helix</keyword>